<name>A0ABM1S2R9_LIMPO</name>
<keyword evidence="4" id="KW-1185">Reference proteome</keyword>
<dbReference type="CDD" id="cd22679">
    <property type="entry name" value="FHA_SLMAP"/>
    <property type="match status" value="1"/>
</dbReference>
<keyword evidence="1" id="KW-0175">Coiled coil</keyword>
<evidence type="ECO:0000313" key="4">
    <source>
        <dbReference type="Proteomes" id="UP000694941"/>
    </source>
</evidence>
<evidence type="ECO:0000256" key="2">
    <source>
        <dbReference type="SAM" id="MobiDB-lite"/>
    </source>
</evidence>
<dbReference type="GeneID" id="106478594"/>
<evidence type="ECO:0000313" key="5">
    <source>
        <dbReference type="RefSeq" id="XP_022237924.1"/>
    </source>
</evidence>
<dbReference type="CDD" id="cd21911">
    <property type="entry name" value="CC1_SLMAP"/>
    <property type="match status" value="1"/>
</dbReference>
<dbReference type="Gene3D" id="2.60.200.20">
    <property type="match status" value="1"/>
</dbReference>
<dbReference type="InterPro" id="IPR008984">
    <property type="entry name" value="SMAD_FHA_dom_sf"/>
</dbReference>
<organism evidence="4 5">
    <name type="scientific">Limulus polyphemus</name>
    <name type="common">Atlantic horseshoe crab</name>
    <dbReference type="NCBI Taxonomy" id="6850"/>
    <lineage>
        <taxon>Eukaryota</taxon>
        <taxon>Metazoa</taxon>
        <taxon>Ecdysozoa</taxon>
        <taxon>Arthropoda</taxon>
        <taxon>Chelicerata</taxon>
        <taxon>Merostomata</taxon>
        <taxon>Xiphosura</taxon>
        <taxon>Limulidae</taxon>
        <taxon>Limulus</taxon>
    </lineage>
</organism>
<gene>
    <name evidence="5" type="primary">LOC106478594</name>
</gene>
<dbReference type="InterPro" id="IPR000253">
    <property type="entry name" value="FHA_dom"/>
</dbReference>
<proteinExistence type="predicted"/>
<dbReference type="Pfam" id="PF00498">
    <property type="entry name" value="FHA"/>
    <property type="match status" value="1"/>
</dbReference>
<evidence type="ECO:0000259" key="3">
    <source>
        <dbReference type="PROSITE" id="PS50006"/>
    </source>
</evidence>
<protein>
    <submittedName>
        <fullName evidence="5">Sarcolemmal membrane-associated protein-like</fullName>
    </submittedName>
</protein>
<sequence length="514" mass="58223">MVVYRKDLPDLDTESGTTATQIAEANSNEVEKTPCTSPCMVPRAILISRPNSHPFQERHLILDQPVKVGRSVARCRPAPNNAIFDCKVLSRNHALLWYENGKFFLQDTKSSNGTFVNNQRLSKGSEESLAREASSGDIVQFGVDVVENSRKVTHGCIVATLKLFLPDGKEAKASPTTAVVPSTPGTTISMQDLYQLSQYLQEALHREQILETKLCTLQRVVTSSQEASDNGWKVLIDEDRLLSRIETLESQLQDFTKSISQDRISEELAKHQDEKDKYENTAKESLRNVLQEKLEAVRRAQDLESSLAGTEVECNHLRDVYENTQQELLLLAAKNDEHLKEIEELTKSLKESEEKEEELSNKATEEKQALENQLEEMKKQEKLLAAQIESLQANNDFAKEQLTAMKVRYEKLKNDDGYLKTDELDETNVVPTQEIQEVDIISEKLSPDASVNGTLMNTSGEVGKIKSHLEKSEKDLVESRNKIQELTTKLDEVEDEKLRSEYEIEKLKAHYINM</sequence>
<dbReference type="Proteomes" id="UP000694941">
    <property type="component" value="Unplaced"/>
</dbReference>
<dbReference type="SUPFAM" id="SSF49879">
    <property type="entry name" value="SMAD/FHA domain"/>
    <property type="match status" value="1"/>
</dbReference>
<dbReference type="RefSeq" id="XP_022237924.1">
    <property type="nucleotide sequence ID" value="XM_022382216.1"/>
</dbReference>
<dbReference type="PROSITE" id="PS50006">
    <property type="entry name" value="FHA_DOMAIN"/>
    <property type="match status" value="1"/>
</dbReference>
<accession>A0ABM1S2R9</accession>
<feature type="region of interest" description="Disordered" evidence="2">
    <location>
        <begin position="347"/>
        <end position="366"/>
    </location>
</feature>
<dbReference type="InterPro" id="IPR051176">
    <property type="entry name" value="Cent_Immune-Sig_Mod"/>
</dbReference>
<evidence type="ECO:0000256" key="1">
    <source>
        <dbReference type="SAM" id="Coils"/>
    </source>
</evidence>
<feature type="domain" description="FHA" evidence="3">
    <location>
        <begin position="66"/>
        <end position="121"/>
    </location>
</feature>
<dbReference type="SMART" id="SM00240">
    <property type="entry name" value="FHA"/>
    <property type="match status" value="1"/>
</dbReference>
<dbReference type="PANTHER" id="PTHR15715">
    <property type="entry name" value="CENTROSOMAL PROTEIN OF 170 KDA"/>
    <property type="match status" value="1"/>
</dbReference>
<feature type="coiled-coil region" evidence="1">
    <location>
        <begin position="469"/>
        <end position="510"/>
    </location>
</feature>
<reference evidence="5" key="1">
    <citation type="submission" date="2025-08" db="UniProtKB">
        <authorList>
            <consortium name="RefSeq"/>
        </authorList>
    </citation>
    <scope>IDENTIFICATION</scope>
    <source>
        <tissue evidence="5">Muscle</tissue>
    </source>
</reference>
<dbReference type="PANTHER" id="PTHR15715:SF37">
    <property type="entry name" value="LD47843P"/>
    <property type="match status" value="1"/>
</dbReference>